<comment type="caution">
    <text evidence="2">The sequence shown here is derived from an EMBL/GenBank/DDBJ whole genome shotgun (WGS) entry which is preliminary data.</text>
</comment>
<proteinExistence type="predicted"/>
<feature type="chain" id="PRO_5008673202" description="Lipoprotein" evidence="1">
    <location>
        <begin position="21"/>
        <end position="129"/>
    </location>
</feature>
<name>A0A1C3EL64_9GAMM</name>
<evidence type="ECO:0000313" key="3">
    <source>
        <dbReference type="Proteomes" id="UP000094936"/>
    </source>
</evidence>
<dbReference type="EMBL" id="LYBM01000011">
    <property type="protein sequence ID" value="ODA33972.1"/>
    <property type="molecule type" value="Genomic_DNA"/>
</dbReference>
<keyword evidence="1" id="KW-0732">Signal</keyword>
<dbReference type="OrthoDB" id="5872614at2"/>
<dbReference type="Proteomes" id="UP000094936">
    <property type="component" value="Unassembled WGS sequence"/>
</dbReference>
<reference evidence="2 3" key="1">
    <citation type="submission" date="2016-05" db="EMBL/GenBank/DDBJ databases">
        <title>Genomic Taxonomy of the Vibrionaceae.</title>
        <authorList>
            <person name="Gomez-Gil B."/>
            <person name="Enciso-Ibarra J."/>
        </authorList>
    </citation>
    <scope>NUCLEOTIDE SEQUENCE [LARGE SCALE GENOMIC DNA]</scope>
    <source>
        <strain evidence="2 3">CAIM 1920</strain>
    </source>
</reference>
<accession>A0A1C3EL64</accession>
<evidence type="ECO:0000313" key="2">
    <source>
        <dbReference type="EMBL" id="ODA33972.1"/>
    </source>
</evidence>
<organism evidence="2 3">
    <name type="scientific">Veronia pacifica</name>
    <dbReference type="NCBI Taxonomy" id="1080227"/>
    <lineage>
        <taxon>Bacteria</taxon>
        <taxon>Pseudomonadati</taxon>
        <taxon>Pseudomonadota</taxon>
        <taxon>Gammaproteobacteria</taxon>
        <taxon>Vibrionales</taxon>
        <taxon>Vibrionaceae</taxon>
        <taxon>Veronia</taxon>
    </lineage>
</organism>
<feature type="signal peptide" evidence="1">
    <location>
        <begin position="1"/>
        <end position="20"/>
    </location>
</feature>
<evidence type="ECO:0008006" key="4">
    <source>
        <dbReference type="Google" id="ProtNLM"/>
    </source>
</evidence>
<protein>
    <recommendedName>
        <fullName evidence="4">Lipoprotein</fullName>
    </recommendedName>
</protein>
<dbReference type="PROSITE" id="PS51257">
    <property type="entry name" value="PROKAR_LIPOPROTEIN"/>
    <property type="match status" value="1"/>
</dbReference>
<dbReference type="AlphaFoldDB" id="A0A1C3EL64"/>
<gene>
    <name evidence="2" type="ORF">A8L45_07950</name>
</gene>
<keyword evidence="3" id="KW-1185">Reference proteome</keyword>
<evidence type="ECO:0000256" key="1">
    <source>
        <dbReference type="SAM" id="SignalP"/>
    </source>
</evidence>
<sequence>MGKIVTLLLPIFLMSGCALMFDDIPHQATIISKSPEAKIHENDSYLVNEEVIAVFKEDKNDSIGEDQEGCNVIAIPDFSDESKLLSVALLFGVFVNGGVVHFPLIDGLVTGSLRNFDQASHIHDGDCTI</sequence>
<dbReference type="RefSeq" id="WP_068900985.1">
    <property type="nucleotide sequence ID" value="NZ_JBHUIF010000013.1"/>
</dbReference>